<accession>A0A286DBN0</accession>
<evidence type="ECO:0000313" key="2">
    <source>
        <dbReference type="Proteomes" id="UP000219374"/>
    </source>
</evidence>
<dbReference type="Proteomes" id="UP000219374">
    <property type="component" value="Unassembled WGS sequence"/>
</dbReference>
<proteinExistence type="predicted"/>
<sequence length="267" mass="30384">MRQRLAGIAALTLGFVGCCEEKQDARALVDLATIKEIRIDYRHMGWGSVEEQFIIVPAARGEGFVLHGLYVDEARRKVEVEDIVLPQALQAFLEEIAAPGWTRPKGIQVLAQRVDRAKLRRFEPVISTSQARCTYGELQQLARLHLGRTHVVDMVDDYYGHGISWTDDYPLSTVQIQRQNEPMFTMSSQSQKAMMLPWNIGMPTNSASARGENWSLPLSRSLQELLPPSSRLYERLDGIAWMQRQLEIYVEHEASEQCNAMRPEAEQ</sequence>
<evidence type="ECO:0008006" key="3">
    <source>
        <dbReference type="Google" id="ProtNLM"/>
    </source>
</evidence>
<reference evidence="1 2" key="1">
    <citation type="submission" date="2017-09" db="EMBL/GenBank/DDBJ databases">
        <authorList>
            <person name="Ehlers B."/>
            <person name="Leendertz F.H."/>
        </authorList>
    </citation>
    <scope>NUCLEOTIDE SEQUENCE [LARGE SCALE GENOMIC DNA]</scope>
    <source>
        <strain evidence="1 2">CGMCC 1.10978</strain>
    </source>
</reference>
<evidence type="ECO:0000313" key="1">
    <source>
        <dbReference type="EMBL" id="SOD56012.1"/>
    </source>
</evidence>
<organism evidence="1 2">
    <name type="scientific">Pseudoxanthomonas wuyuanensis</name>
    <dbReference type="NCBI Taxonomy" id="1073196"/>
    <lineage>
        <taxon>Bacteria</taxon>
        <taxon>Pseudomonadati</taxon>
        <taxon>Pseudomonadota</taxon>
        <taxon>Gammaproteobacteria</taxon>
        <taxon>Lysobacterales</taxon>
        <taxon>Lysobacteraceae</taxon>
        <taxon>Pseudoxanthomonas</taxon>
    </lineage>
</organism>
<dbReference type="RefSeq" id="WP_141400827.1">
    <property type="nucleotide sequence ID" value="NZ_OCND01000008.1"/>
</dbReference>
<dbReference type="EMBL" id="OCND01000008">
    <property type="protein sequence ID" value="SOD56012.1"/>
    <property type="molecule type" value="Genomic_DNA"/>
</dbReference>
<dbReference type="OrthoDB" id="6058115at2"/>
<keyword evidence="2" id="KW-1185">Reference proteome</keyword>
<protein>
    <recommendedName>
        <fullName evidence="3">Lipoprotein</fullName>
    </recommendedName>
</protein>
<dbReference type="PROSITE" id="PS51257">
    <property type="entry name" value="PROKAR_LIPOPROTEIN"/>
    <property type="match status" value="1"/>
</dbReference>
<dbReference type="AlphaFoldDB" id="A0A286DBN0"/>
<gene>
    <name evidence="1" type="ORF">SAMN06296416_108131</name>
</gene>
<name>A0A286DBN0_9GAMM</name>